<dbReference type="EMBL" id="FPHM01000099">
    <property type="protein sequence ID" value="SFV66603.1"/>
    <property type="molecule type" value="Genomic_DNA"/>
</dbReference>
<evidence type="ECO:0000256" key="1">
    <source>
        <dbReference type="SAM" id="MobiDB-lite"/>
    </source>
</evidence>
<proteinExistence type="predicted"/>
<name>A0A1W1CLM4_9ZZZZ</name>
<feature type="region of interest" description="Disordered" evidence="1">
    <location>
        <begin position="22"/>
        <end position="43"/>
    </location>
</feature>
<reference evidence="2" key="1">
    <citation type="submission" date="2016-10" db="EMBL/GenBank/DDBJ databases">
        <authorList>
            <person name="de Groot N.N."/>
        </authorList>
    </citation>
    <scope>NUCLEOTIDE SEQUENCE</scope>
</reference>
<sequence length="43" mass="4461">MKKLLTVLVVSAFAISMASAEGKCGEGKCGGDNNKTEKKCNAK</sequence>
<feature type="compositionally biased region" description="Basic and acidic residues" evidence="1">
    <location>
        <begin position="34"/>
        <end position="43"/>
    </location>
</feature>
<dbReference type="AlphaFoldDB" id="A0A1W1CLM4"/>
<gene>
    <name evidence="2" type="ORF">MNB_SV-13-1138</name>
</gene>
<accession>A0A1W1CLM4</accession>
<protein>
    <submittedName>
        <fullName evidence="2">Uncharacterized protein</fullName>
    </submittedName>
</protein>
<evidence type="ECO:0000313" key="2">
    <source>
        <dbReference type="EMBL" id="SFV66603.1"/>
    </source>
</evidence>
<organism evidence="2">
    <name type="scientific">hydrothermal vent metagenome</name>
    <dbReference type="NCBI Taxonomy" id="652676"/>
    <lineage>
        <taxon>unclassified sequences</taxon>
        <taxon>metagenomes</taxon>
        <taxon>ecological metagenomes</taxon>
    </lineage>
</organism>